<evidence type="ECO:0000256" key="2">
    <source>
        <dbReference type="ARBA" id="ARBA00022475"/>
    </source>
</evidence>
<sequence length="334" mass="37735">MKKGHLIGILVVLIISSLVLYQELKTTNFTTLVSQVAKLNYFYIGLIILIVLFSYLCEAGILQTLSQSKGVKKLIHFYRVPLIQSLFNAITPLATGGQPAQLFALSQMGYSVGSATSLLMMKFIIYQIVVFFAYIITFVTKFNFIMVNYRALSLVIILGFILHISSIVFLFLVLFAYRPLKKITYLLSKALARISNENRAKKFQVGLIKQIDSYHHESKVLMKNKRALLISLVLTILQIGCYFSVPFLTLLALNLQANYFDLLAMNILVVLFMATIPIPGASGGAEFSFQALFKRYVVSNAQLVLGLFIWRFFTYFMGMLLGIFAWIFKPAKSN</sequence>
<keyword evidence="4 6" id="KW-1133">Transmembrane helix</keyword>
<dbReference type="NCBIfam" id="TIGR00374">
    <property type="entry name" value="flippase-like domain"/>
    <property type="match status" value="1"/>
</dbReference>
<keyword evidence="8" id="KW-1185">Reference proteome</keyword>
<evidence type="ECO:0000256" key="1">
    <source>
        <dbReference type="ARBA" id="ARBA00004651"/>
    </source>
</evidence>
<dbReference type="PANTHER" id="PTHR37693:SF1">
    <property type="entry name" value="INTEGRAL MEMBRANE PROTEIN"/>
    <property type="match status" value="1"/>
</dbReference>
<evidence type="ECO:0000256" key="5">
    <source>
        <dbReference type="ARBA" id="ARBA00023136"/>
    </source>
</evidence>
<dbReference type="Pfam" id="PF03706">
    <property type="entry name" value="LPG_synthase_TM"/>
    <property type="match status" value="1"/>
</dbReference>
<dbReference type="RefSeq" id="WP_027825343.1">
    <property type="nucleotide sequence ID" value="NZ_AZFB01000010.1"/>
</dbReference>
<dbReference type="eggNOG" id="COG0392">
    <property type="taxonomic scope" value="Bacteria"/>
</dbReference>
<comment type="subcellular location">
    <subcellularLocation>
        <location evidence="1 6">Cell membrane</location>
        <topology evidence="1 6">Multi-pass membrane protein</topology>
    </subcellularLocation>
</comment>
<keyword evidence="2" id="KW-1003">Cell membrane</keyword>
<dbReference type="PATRIC" id="fig|1122152.4.peg.333"/>
<feature type="transmembrane region" description="Helical" evidence="6">
    <location>
        <begin position="303"/>
        <end position="328"/>
    </location>
</feature>
<keyword evidence="6" id="KW-0443">Lipid metabolism</keyword>
<dbReference type="GO" id="GO:0006629">
    <property type="term" value="P:lipid metabolic process"/>
    <property type="evidence" value="ECO:0007669"/>
    <property type="project" value="UniProtKB-KW"/>
</dbReference>
<reference evidence="7 8" key="1">
    <citation type="journal article" date="2015" name="Genome Announc.">
        <title>Expanding the biotechnology potential of lactobacilli through comparative genomics of 213 strains and associated genera.</title>
        <authorList>
            <person name="Sun Z."/>
            <person name="Harris H.M."/>
            <person name="McCann A."/>
            <person name="Guo C."/>
            <person name="Argimon S."/>
            <person name="Zhang W."/>
            <person name="Yang X."/>
            <person name="Jeffery I.B."/>
            <person name="Cooney J.C."/>
            <person name="Kagawa T.F."/>
            <person name="Liu W."/>
            <person name="Song Y."/>
            <person name="Salvetti E."/>
            <person name="Wrobel A."/>
            <person name="Rasinkangas P."/>
            <person name="Parkhill J."/>
            <person name="Rea M.C."/>
            <person name="O'Sullivan O."/>
            <person name="Ritari J."/>
            <person name="Douillard F.P."/>
            <person name="Paul Ross R."/>
            <person name="Yang R."/>
            <person name="Briner A.E."/>
            <person name="Felis G.E."/>
            <person name="de Vos W.M."/>
            <person name="Barrangou R."/>
            <person name="Klaenhammer T.R."/>
            <person name="Caufield P.W."/>
            <person name="Cui Y."/>
            <person name="Zhang H."/>
            <person name="O'Toole P.W."/>
        </authorList>
    </citation>
    <scope>NUCLEOTIDE SEQUENCE [LARGE SCALE GENOMIC DNA]</scope>
    <source>
        <strain evidence="7 8">DSM 15354</strain>
    </source>
</reference>
<evidence type="ECO:0000313" key="7">
    <source>
        <dbReference type="EMBL" id="KRL62384.1"/>
    </source>
</evidence>
<evidence type="ECO:0000256" key="4">
    <source>
        <dbReference type="ARBA" id="ARBA00022989"/>
    </source>
</evidence>
<evidence type="ECO:0000256" key="6">
    <source>
        <dbReference type="RuleBase" id="RU363042"/>
    </source>
</evidence>
<dbReference type="PANTHER" id="PTHR37693">
    <property type="entry name" value="PHOSPHATIDYLGLYCEROL LYSYLTRANSFERASE"/>
    <property type="match status" value="1"/>
</dbReference>
<dbReference type="GO" id="GO:0005886">
    <property type="term" value="C:plasma membrane"/>
    <property type="evidence" value="ECO:0007669"/>
    <property type="project" value="UniProtKB-SubCell"/>
</dbReference>
<dbReference type="GO" id="GO:0050071">
    <property type="term" value="F:phosphatidylglycerol lysyltransferase activity"/>
    <property type="evidence" value="ECO:0007669"/>
    <property type="project" value="UniProtKB-EC"/>
</dbReference>
<evidence type="ECO:0000313" key="8">
    <source>
        <dbReference type="Proteomes" id="UP000051931"/>
    </source>
</evidence>
<comment type="similarity">
    <text evidence="6">Belongs to the LPG synthase family.</text>
</comment>
<comment type="catalytic activity">
    <reaction evidence="6">
        <text>L-lysyl-tRNA(Lys) + a 1,2-diacyl-sn-glycero-3-phospho-(1'-sn-glycerol) = a 1,2-diacyl-sn-glycero-3-phospho-1'-(3'-O-L-lysyl)-sn-glycerol + tRNA(Lys)</text>
        <dbReference type="Rhea" id="RHEA:10668"/>
        <dbReference type="Rhea" id="RHEA-COMP:9696"/>
        <dbReference type="Rhea" id="RHEA-COMP:9697"/>
        <dbReference type="ChEBI" id="CHEBI:64716"/>
        <dbReference type="ChEBI" id="CHEBI:75792"/>
        <dbReference type="ChEBI" id="CHEBI:78442"/>
        <dbReference type="ChEBI" id="CHEBI:78529"/>
        <dbReference type="EC" id="2.3.2.3"/>
    </reaction>
</comment>
<accession>A0A0R1RZP6</accession>
<feature type="transmembrane region" description="Helical" evidence="6">
    <location>
        <begin position="259"/>
        <end position="282"/>
    </location>
</feature>
<name>A0A0R1RZP6_9LACO</name>
<keyword evidence="5 6" id="KW-0472">Membrane</keyword>
<organism evidence="7 8">
    <name type="scientific">Lactobacillus psittaci DSM 15354</name>
    <dbReference type="NCBI Taxonomy" id="1122152"/>
    <lineage>
        <taxon>Bacteria</taxon>
        <taxon>Bacillati</taxon>
        <taxon>Bacillota</taxon>
        <taxon>Bacilli</taxon>
        <taxon>Lactobacillales</taxon>
        <taxon>Lactobacillaceae</taxon>
        <taxon>Lactobacillus</taxon>
    </lineage>
</organism>
<feature type="transmembrane region" description="Helical" evidence="6">
    <location>
        <begin position="5"/>
        <end position="21"/>
    </location>
</feature>
<feature type="transmembrane region" description="Helical" evidence="6">
    <location>
        <begin position="41"/>
        <end position="62"/>
    </location>
</feature>
<keyword evidence="3 6" id="KW-0812">Transmembrane</keyword>
<dbReference type="OrthoDB" id="9810654at2"/>
<comment type="function">
    <text evidence="6">Catalyzes the transfer of a lysyl group from L-lysyl-tRNA(Lys) to membrane-bound phosphatidylglycerol (PG), which produces lysylphosphatidylglycerol (LPG), a major component of the bacterial membrane with a positive net charge. LPG synthesis contributes to bacterial virulence as it is involved in the resistance mechanism against cationic antimicrobial peptides (CAMP) produces by the host's immune system (defensins, cathelicidins) and by the competing microorganisms.</text>
</comment>
<keyword evidence="6" id="KW-0046">Antibiotic resistance</keyword>
<gene>
    <name evidence="6" type="primary">mprF</name>
    <name evidence="7" type="ORF">FC23_GL000328</name>
</gene>
<feature type="transmembrane region" description="Helical" evidence="6">
    <location>
        <begin position="123"/>
        <end position="145"/>
    </location>
</feature>
<dbReference type="Proteomes" id="UP000051931">
    <property type="component" value="Unassembled WGS sequence"/>
</dbReference>
<dbReference type="AlphaFoldDB" id="A0A0R1RZP6"/>
<proteinExistence type="inferred from homology"/>
<dbReference type="InterPro" id="IPR022791">
    <property type="entry name" value="L-PG_synthase/AglD"/>
</dbReference>
<protein>
    <recommendedName>
        <fullName evidence="6">Phosphatidylglycerol lysyltransferase</fullName>
        <ecNumber evidence="6">2.3.2.3</ecNumber>
    </recommendedName>
    <alternativeName>
        <fullName evidence="6">Lysylphosphatidylglycerol synthase</fullName>
    </alternativeName>
</protein>
<feature type="transmembrane region" description="Helical" evidence="6">
    <location>
        <begin position="151"/>
        <end position="177"/>
    </location>
</feature>
<dbReference type="EC" id="2.3.2.3" evidence="6"/>
<feature type="transmembrane region" description="Helical" evidence="6">
    <location>
        <begin position="227"/>
        <end position="253"/>
    </location>
</feature>
<evidence type="ECO:0000256" key="3">
    <source>
        <dbReference type="ARBA" id="ARBA00022692"/>
    </source>
</evidence>
<dbReference type="GO" id="GO:0046677">
    <property type="term" value="P:response to antibiotic"/>
    <property type="evidence" value="ECO:0007669"/>
    <property type="project" value="UniProtKB-KW"/>
</dbReference>
<keyword evidence="6" id="KW-0808">Transferase</keyword>
<comment type="caution">
    <text evidence="7">The sequence shown here is derived from an EMBL/GenBank/DDBJ whole genome shotgun (WGS) entry which is preliminary data.</text>
</comment>
<dbReference type="EMBL" id="AZFB01000010">
    <property type="protein sequence ID" value="KRL62384.1"/>
    <property type="molecule type" value="Genomic_DNA"/>
</dbReference>
<dbReference type="STRING" id="1122152.GCA_000425905_00032"/>